<evidence type="ECO:0000313" key="2">
    <source>
        <dbReference type="EMBL" id="WPD18585.1"/>
    </source>
</evidence>
<organism evidence="2 3">
    <name type="scientific">Thermaerobacter composti</name>
    <dbReference type="NCBI Taxonomy" id="554949"/>
    <lineage>
        <taxon>Bacteria</taxon>
        <taxon>Bacillati</taxon>
        <taxon>Bacillota</taxon>
        <taxon>Clostridia</taxon>
        <taxon>Eubacteriales</taxon>
        <taxon>Clostridiales Family XVII. Incertae Sedis</taxon>
        <taxon>Thermaerobacter</taxon>
    </lineage>
</organism>
<evidence type="ECO:0000256" key="1">
    <source>
        <dbReference type="SAM" id="MobiDB-lite"/>
    </source>
</evidence>
<gene>
    <name evidence="2" type="ORF">Q5761_09485</name>
</gene>
<dbReference type="EMBL" id="CP132508">
    <property type="protein sequence ID" value="WPD18585.1"/>
    <property type="molecule type" value="Genomic_DNA"/>
</dbReference>
<dbReference type="SUPFAM" id="SSF52540">
    <property type="entry name" value="P-loop containing nucleoside triphosphate hydrolases"/>
    <property type="match status" value="1"/>
</dbReference>
<feature type="compositionally biased region" description="Basic and acidic residues" evidence="1">
    <location>
        <begin position="271"/>
        <end position="283"/>
    </location>
</feature>
<protein>
    <submittedName>
        <fullName evidence="2">Uncharacterized protein</fullName>
    </submittedName>
</protein>
<reference evidence="2 3" key="1">
    <citation type="submission" date="2023-08" db="EMBL/GenBank/DDBJ databases">
        <title>Genome sequence of Thermaerobacter compostii strain Ins1, a spore-forming filamentous bacterium isolated from a deep geothermal reservoir.</title>
        <authorList>
            <person name="Bregnard D."/>
            <person name="Gonzalez D."/>
            <person name="Junier P."/>
        </authorList>
    </citation>
    <scope>NUCLEOTIDE SEQUENCE [LARGE SCALE GENOMIC DNA]</scope>
    <source>
        <strain evidence="2 3">Ins1</strain>
    </source>
</reference>
<feature type="region of interest" description="Disordered" evidence="1">
    <location>
        <begin position="241"/>
        <end position="283"/>
    </location>
</feature>
<dbReference type="Gene3D" id="3.40.50.300">
    <property type="entry name" value="P-loop containing nucleotide triphosphate hydrolases"/>
    <property type="match status" value="2"/>
</dbReference>
<evidence type="ECO:0000313" key="3">
    <source>
        <dbReference type="Proteomes" id="UP001304683"/>
    </source>
</evidence>
<keyword evidence="3" id="KW-1185">Reference proteome</keyword>
<dbReference type="InterPro" id="IPR027417">
    <property type="entry name" value="P-loop_NTPase"/>
</dbReference>
<accession>A0ABZ0QM76</accession>
<sequence>MKMADLLTLWKNNQDLDRFELVAVARRFLLDVVERVLERVGQPLSPADRTELYRIAYERWLDESGAMPRFRPHGDTDKFLRPAYHLTFKAQPAMAGRTHPFDRVLLNPWADGGRLSWQLGMQVEFAPLRGDADRWIPAVILAGVHAWAAEPDTPQPRGGFPWGNPSAHKAILARLGQFDVVRRLEEAWRPLGIPPEPQAAMDNHLILGTRLDDPDRWQGAAELADHCSALLAAPWPVLPRPPEVRPTHHLQSPAAAPTSHRASDGEGAPEENGKEEPSREGPRLAHRLAQYLATRGLEYDPEQIVAVYTACKTKGFVILAGLSGTGKTRLARELAALLSARECFQAVRPDWRDATSVLGYYNPFTGRYQETPILRFLWEAEAEWDEGRLPSPGRPVSDAQLSQYVRRNLDPQQVDALRAGLVRWGRDLSTWTDEDVRELWEPYRNAMGDVGGAPRLSSGIATLWEATRVLADHRRGLGERVRDAVRVFAATEKYRPFSRVLRALAAIEPERVPPIFQEYLLRRLLRVLGVARPISLGTIVEGRGDPANLDACWEALTERLRNVVAAAGLPADDPAIRGTAASALAKLATPRTDGMGASNGAPATAPGVRPYFLILDEMNLARVEYYLADLLSAMETGRDLPIALSPGLAEETREPGDWDIPGRAGEMGPADATVGARPAEKTAVRLAPNVYIIGTVNIDETTFAFSPKVLDRAFTVAFREVRLDPGYPPAPPNTGYGVVTEEELDLLRRDFIRGGRCAGVDKELVREAARRYPWIVRALAELNERLYDHDLHFGYRVVDEVLAFVHLGLESPLRDGFEVPDSSDPARVAFDWAVSMKLLPRLHGQRHRLEEPLQAVRRWAEGHGCRRMAVEAERLLRKLTTEGFATYL</sequence>
<name>A0ABZ0QM76_9FIRM</name>
<dbReference type="Proteomes" id="UP001304683">
    <property type="component" value="Chromosome"/>
</dbReference>
<proteinExistence type="predicted"/>